<dbReference type="CDD" id="cd06583">
    <property type="entry name" value="PGRP"/>
    <property type="match status" value="1"/>
</dbReference>
<dbReference type="GO" id="GO:0008745">
    <property type="term" value="F:N-acetylmuramoyl-L-alanine amidase activity"/>
    <property type="evidence" value="ECO:0007669"/>
    <property type="project" value="UniProtKB-EC"/>
</dbReference>
<dbReference type="GO" id="GO:0009254">
    <property type="term" value="P:peptidoglycan turnover"/>
    <property type="evidence" value="ECO:0007669"/>
    <property type="project" value="TreeGrafter"/>
</dbReference>
<gene>
    <name evidence="6" type="ORF">NPRO_21830</name>
</gene>
<sequence length="216" mass="23966">MNPRIVKLEESLKSGSRPLRTRVDLVVLHATAGSSLSGAIATLRSGGLSYHFLIDKDGTIVEAAPTSRKAFHAGNSYGPKEKSRRVDPRQDAQARFLAKTSVNAYSIGIAFVNRNDGVDPYTPEQKEAIEPLLRLLKEKHKALRYLTTHFAVSPKRKTDPRGFPYESLAGRVGLIAWPCRSCPQNCGTFGNIRREFLIECKERSEGEVLWPNSNST</sequence>
<dbReference type="SMART" id="SM00644">
    <property type="entry name" value="Ami_2"/>
    <property type="match status" value="1"/>
</dbReference>
<dbReference type="InterPro" id="IPR036505">
    <property type="entry name" value="Amidase/PGRP_sf"/>
</dbReference>
<comment type="catalytic activity">
    <reaction evidence="1">
        <text>Hydrolyzes the link between N-acetylmuramoyl residues and L-amino acid residues in certain cell-wall glycopeptides.</text>
        <dbReference type="EC" id="3.5.1.28"/>
    </reaction>
</comment>
<evidence type="ECO:0000313" key="7">
    <source>
        <dbReference type="Proteomes" id="UP000662873"/>
    </source>
</evidence>
<dbReference type="GO" id="GO:0009253">
    <property type="term" value="P:peptidoglycan catabolic process"/>
    <property type="evidence" value="ECO:0007669"/>
    <property type="project" value="InterPro"/>
</dbReference>
<dbReference type="Gene3D" id="3.40.80.10">
    <property type="entry name" value="Peptidoglycan recognition protein-like"/>
    <property type="match status" value="1"/>
</dbReference>
<evidence type="ECO:0000313" key="6">
    <source>
        <dbReference type="EMBL" id="BBO24588.1"/>
    </source>
</evidence>
<name>A0A809RD66_9BACT</name>
<evidence type="ECO:0000256" key="1">
    <source>
        <dbReference type="ARBA" id="ARBA00001561"/>
    </source>
</evidence>
<feature type="domain" description="N-acetylmuramoyl-L-alanine amidase" evidence="5">
    <location>
        <begin position="12"/>
        <end position="161"/>
    </location>
</feature>
<dbReference type="SUPFAM" id="SSF55846">
    <property type="entry name" value="N-acetylmuramoyl-L-alanine amidase-like"/>
    <property type="match status" value="1"/>
</dbReference>
<reference evidence="6" key="1">
    <citation type="journal article" name="DNA Res.">
        <title>The physiological potential of anammox bacteria as revealed by their core genome structure.</title>
        <authorList>
            <person name="Okubo T."/>
            <person name="Toyoda A."/>
            <person name="Fukuhara K."/>
            <person name="Uchiyama I."/>
            <person name="Harigaya Y."/>
            <person name="Kuroiwa M."/>
            <person name="Suzuki T."/>
            <person name="Murakami Y."/>
            <person name="Suwa Y."/>
            <person name="Takami H."/>
        </authorList>
    </citation>
    <scope>NUCLEOTIDE SEQUENCE</scope>
    <source>
        <strain evidence="6">317325-2</strain>
    </source>
</reference>
<organism evidence="6 7">
    <name type="scientific">Candidatus Nitrosymbiomonas proteolyticus</name>
    <dbReference type="NCBI Taxonomy" id="2608984"/>
    <lineage>
        <taxon>Bacteria</taxon>
        <taxon>Bacillati</taxon>
        <taxon>Armatimonadota</taxon>
        <taxon>Armatimonadota incertae sedis</taxon>
        <taxon>Candidatus Nitrosymbiomonas</taxon>
    </lineage>
</organism>
<keyword evidence="4" id="KW-0961">Cell wall biogenesis/degradation</keyword>
<dbReference type="InterPro" id="IPR051206">
    <property type="entry name" value="NAMLAA_amidase_2"/>
</dbReference>
<dbReference type="Proteomes" id="UP000662873">
    <property type="component" value="Chromosome"/>
</dbReference>
<evidence type="ECO:0000256" key="2">
    <source>
        <dbReference type="ARBA" id="ARBA00011901"/>
    </source>
</evidence>
<dbReference type="EMBL" id="AP021858">
    <property type="protein sequence ID" value="BBO24588.1"/>
    <property type="molecule type" value="Genomic_DNA"/>
</dbReference>
<evidence type="ECO:0000259" key="5">
    <source>
        <dbReference type="SMART" id="SM00644"/>
    </source>
</evidence>
<dbReference type="PANTHER" id="PTHR30417">
    <property type="entry name" value="N-ACETYLMURAMOYL-L-ALANINE AMIDASE AMID"/>
    <property type="match status" value="1"/>
</dbReference>
<evidence type="ECO:0000256" key="4">
    <source>
        <dbReference type="ARBA" id="ARBA00023316"/>
    </source>
</evidence>
<keyword evidence="3" id="KW-0378">Hydrolase</keyword>
<dbReference type="GO" id="GO:0071555">
    <property type="term" value="P:cell wall organization"/>
    <property type="evidence" value="ECO:0007669"/>
    <property type="project" value="UniProtKB-KW"/>
</dbReference>
<dbReference type="KEGG" id="npy:NPRO_21830"/>
<dbReference type="AlphaFoldDB" id="A0A809RD66"/>
<proteinExistence type="predicted"/>
<dbReference type="InterPro" id="IPR002502">
    <property type="entry name" value="Amidase_domain"/>
</dbReference>
<accession>A0A809RD66</accession>
<dbReference type="EC" id="3.5.1.28" evidence="2"/>
<evidence type="ECO:0000256" key="3">
    <source>
        <dbReference type="ARBA" id="ARBA00022801"/>
    </source>
</evidence>
<dbReference type="PANTHER" id="PTHR30417:SF1">
    <property type="entry name" value="N-ACETYLMURAMOYL-L-ALANINE AMIDASE AMID"/>
    <property type="match status" value="1"/>
</dbReference>
<protein>
    <recommendedName>
        <fullName evidence="2">N-acetylmuramoyl-L-alanine amidase</fullName>
        <ecNumber evidence="2">3.5.1.28</ecNumber>
    </recommendedName>
</protein>
<dbReference type="Pfam" id="PF01510">
    <property type="entry name" value="Amidase_2"/>
    <property type="match status" value="1"/>
</dbReference>